<reference evidence="2 3" key="1">
    <citation type="submission" date="2018-06" db="EMBL/GenBank/DDBJ databases">
        <title>Genomic Encyclopedia of Type Strains, Phase IV (KMG-IV): sequencing the most valuable type-strain genomes for metagenomic binning, comparative biology and taxonomic classification.</title>
        <authorList>
            <person name="Goeker M."/>
        </authorList>
    </citation>
    <scope>NUCLEOTIDE SEQUENCE [LARGE SCALE GENOMIC DNA]</scope>
    <source>
        <strain evidence="2 3">DSM 24032</strain>
    </source>
</reference>
<dbReference type="Proteomes" id="UP000253083">
    <property type="component" value="Unassembled WGS sequence"/>
</dbReference>
<dbReference type="OrthoDB" id="7272344at2"/>
<dbReference type="EMBL" id="QNRT01000001">
    <property type="protein sequence ID" value="RBP53116.1"/>
    <property type="molecule type" value="Genomic_DNA"/>
</dbReference>
<comment type="caution">
    <text evidence="2">The sequence shown here is derived from an EMBL/GenBank/DDBJ whole genome shotgun (WGS) entry which is preliminary data.</text>
</comment>
<feature type="transmembrane region" description="Helical" evidence="1">
    <location>
        <begin position="41"/>
        <end position="61"/>
    </location>
</feature>
<accession>A0A395JRQ1</accession>
<keyword evidence="1" id="KW-0812">Transmembrane</keyword>
<keyword evidence="1" id="KW-1133">Transmembrane helix</keyword>
<evidence type="ECO:0000313" key="2">
    <source>
        <dbReference type="EMBL" id="RBP53116.1"/>
    </source>
</evidence>
<dbReference type="InParanoid" id="A0A395JRQ1"/>
<dbReference type="RefSeq" id="WP_113952715.1">
    <property type="nucleotide sequence ID" value="NZ_QNRT01000001.1"/>
</dbReference>
<keyword evidence="3" id="KW-1185">Reference proteome</keyword>
<sequence length="138" mass="15434">MKVLGFEGVVIRFVFALVLVFATYNPSAYSYFHWAEGSFPQFTPALAICGLFLVIAWGIYLRATFRSLGVIGLILAAAFFASFVWLFYDLGWLEANNVGAMTWVVLVIVSLLLAIGMSWSHIRRRLTGQVDIDDVDDD</sequence>
<feature type="transmembrane region" description="Helical" evidence="1">
    <location>
        <begin position="68"/>
        <end position="88"/>
    </location>
</feature>
<dbReference type="Pfam" id="PF20134">
    <property type="entry name" value="DUF6524"/>
    <property type="match status" value="1"/>
</dbReference>
<protein>
    <submittedName>
        <fullName evidence="2">Uncharacterized protein</fullName>
    </submittedName>
</protein>
<feature type="transmembrane region" description="Helical" evidence="1">
    <location>
        <begin position="100"/>
        <end position="119"/>
    </location>
</feature>
<gene>
    <name evidence="2" type="ORF">DFR28_101501</name>
</gene>
<evidence type="ECO:0000313" key="3">
    <source>
        <dbReference type="Proteomes" id="UP000253083"/>
    </source>
</evidence>
<dbReference type="AlphaFoldDB" id="A0A395JRQ1"/>
<feature type="transmembrane region" description="Helical" evidence="1">
    <location>
        <begin position="9"/>
        <end position="29"/>
    </location>
</feature>
<dbReference type="InterPro" id="IPR045387">
    <property type="entry name" value="DUF6524"/>
</dbReference>
<evidence type="ECO:0000256" key="1">
    <source>
        <dbReference type="SAM" id="Phobius"/>
    </source>
</evidence>
<organism evidence="2 3">
    <name type="scientific">Arenicella xantha</name>
    <dbReference type="NCBI Taxonomy" id="644221"/>
    <lineage>
        <taxon>Bacteria</taxon>
        <taxon>Pseudomonadati</taxon>
        <taxon>Pseudomonadota</taxon>
        <taxon>Gammaproteobacteria</taxon>
        <taxon>Arenicellales</taxon>
        <taxon>Arenicellaceae</taxon>
        <taxon>Arenicella</taxon>
    </lineage>
</organism>
<proteinExistence type="predicted"/>
<keyword evidence="1" id="KW-0472">Membrane</keyword>
<name>A0A395JRQ1_9GAMM</name>